<dbReference type="Proteomes" id="UP000694044">
    <property type="component" value="Unassembled WGS sequence"/>
</dbReference>
<reference evidence="2" key="1">
    <citation type="submission" date="2021-02" db="EMBL/GenBank/DDBJ databases">
        <authorList>
            <person name="Palmer J.M."/>
        </authorList>
    </citation>
    <scope>NUCLEOTIDE SEQUENCE</scope>
    <source>
        <strain evidence="2">SCRP734</strain>
    </source>
</reference>
<evidence type="ECO:0000313" key="2">
    <source>
        <dbReference type="EMBL" id="KAG7382523.1"/>
    </source>
</evidence>
<evidence type="ECO:0000256" key="1">
    <source>
        <dbReference type="SAM" id="MobiDB-lite"/>
    </source>
</evidence>
<comment type="caution">
    <text evidence="2">The sequence shown here is derived from an EMBL/GenBank/DDBJ whole genome shotgun (WGS) entry which is preliminary data.</text>
</comment>
<dbReference type="EMBL" id="JAGDFM010000205">
    <property type="protein sequence ID" value="KAG7382523.1"/>
    <property type="molecule type" value="Genomic_DNA"/>
</dbReference>
<proteinExistence type="predicted"/>
<protein>
    <submittedName>
        <fullName evidence="2">Uncharacterized protein</fullName>
    </submittedName>
</protein>
<sequence length="107" mass="12047">MVFTKTLAGAAVIYATVFTSTVDAWKGVVMLYEKTHFAGKGFPWFVDSAQKCFDLGCLDDNKITSAKWKELPQKRQLQRQSAHRFLQGRRLQRAPHGVDDGGEELPC</sequence>
<keyword evidence="3" id="KW-1185">Reference proteome</keyword>
<gene>
    <name evidence="2" type="ORF">PHYPSEUDO_004790</name>
</gene>
<dbReference type="OrthoDB" id="88703at2759"/>
<accession>A0A8T1VR58</accession>
<evidence type="ECO:0000313" key="3">
    <source>
        <dbReference type="Proteomes" id="UP000694044"/>
    </source>
</evidence>
<organism evidence="2 3">
    <name type="scientific">Phytophthora pseudosyringae</name>
    <dbReference type="NCBI Taxonomy" id="221518"/>
    <lineage>
        <taxon>Eukaryota</taxon>
        <taxon>Sar</taxon>
        <taxon>Stramenopiles</taxon>
        <taxon>Oomycota</taxon>
        <taxon>Peronosporomycetes</taxon>
        <taxon>Peronosporales</taxon>
        <taxon>Peronosporaceae</taxon>
        <taxon>Phytophthora</taxon>
    </lineage>
</organism>
<name>A0A8T1VR58_9STRA</name>
<feature type="region of interest" description="Disordered" evidence="1">
    <location>
        <begin position="81"/>
        <end position="107"/>
    </location>
</feature>
<dbReference type="AlphaFoldDB" id="A0A8T1VR58"/>